<dbReference type="RefSeq" id="WP_058494193.1">
    <property type="nucleotide sequence ID" value="NZ_CBCRUR010000025.1"/>
</dbReference>
<dbReference type="PANTHER" id="PTHR21485">
    <property type="entry name" value="HAD SUPERFAMILY MEMBERS CMAS AND KDSC"/>
    <property type="match status" value="1"/>
</dbReference>
<keyword evidence="2" id="KW-1185">Reference proteome</keyword>
<dbReference type="InterPro" id="IPR003329">
    <property type="entry name" value="Cytidylyl_trans"/>
</dbReference>
<protein>
    <submittedName>
        <fullName evidence="1">CMP-N-acetlyneuraminic acid synthetase</fullName>
    </submittedName>
</protein>
<evidence type="ECO:0000313" key="1">
    <source>
        <dbReference type="EMBL" id="KTD75870.1"/>
    </source>
</evidence>
<dbReference type="Proteomes" id="UP000054662">
    <property type="component" value="Unassembled WGS sequence"/>
</dbReference>
<dbReference type="PANTHER" id="PTHR21485:SF6">
    <property type="entry name" value="N-ACYLNEURAMINATE CYTIDYLYLTRANSFERASE-RELATED"/>
    <property type="match status" value="1"/>
</dbReference>
<dbReference type="AlphaFoldDB" id="A0A0W1A3C4"/>
<dbReference type="SUPFAM" id="SSF53448">
    <property type="entry name" value="Nucleotide-diphospho-sugar transferases"/>
    <property type="match status" value="1"/>
</dbReference>
<evidence type="ECO:0000313" key="2">
    <source>
        <dbReference type="Proteomes" id="UP000054662"/>
    </source>
</evidence>
<dbReference type="InterPro" id="IPR029044">
    <property type="entry name" value="Nucleotide-diphossugar_trans"/>
</dbReference>
<dbReference type="CDD" id="cd02513">
    <property type="entry name" value="CMP-NeuAc_Synthase"/>
    <property type="match status" value="1"/>
</dbReference>
<comment type="caution">
    <text evidence="1">The sequence shown here is derived from an EMBL/GenBank/DDBJ whole genome shotgun (WGS) entry which is preliminary data.</text>
</comment>
<accession>A0A0W1A3C4</accession>
<dbReference type="STRING" id="45076.Lwor_2436"/>
<sequence length="246" mass="27671">MNHTSRELKKDSILAVIPARGGSKRLPRKNILRLGHKPLLEYSIEAALGCDYICDVVVTSEDPEICSVASNAGAMVIKRPQALAGDTVSNEHVIRHAIEVFTADHYFPEYVVLLQPTSPLRTSLHLEQCLRQFLNSGMKSVMSVCKVEHHPGKCIRINHQQAEPYTSLEDVEKRTQDLEEVYRQNGAIYALKTADFLSELKFYQSPCFPFIMNADDSIDVDSILDLQFCELLLSVNKTTKVNQHVS</sequence>
<dbReference type="Pfam" id="PF02348">
    <property type="entry name" value="CTP_transf_3"/>
    <property type="match status" value="1"/>
</dbReference>
<proteinExistence type="predicted"/>
<dbReference type="InterPro" id="IPR050793">
    <property type="entry name" value="CMP-NeuNAc_synthase"/>
</dbReference>
<name>A0A0W1A3C4_9GAMM</name>
<dbReference type="EMBL" id="LNZC01000031">
    <property type="protein sequence ID" value="KTD75870.1"/>
    <property type="molecule type" value="Genomic_DNA"/>
</dbReference>
<organism evidence="1 2">
    <name type="scientific">Legionella worsleiensis</name>
    <dbReference type="NCBI Taxonomy" id="45076"/>
    <lineage>
        <taxon>Bacteria</taxon>
        <taxon>Pseudomonadati</taxon>
        <taxon>Pseudomonadota</taxon>
        <taxon>Gammaproteobacteria</taxon>
        <taxon>Legionellales</taxon>
        <taxon>Legionellaceae</taxon>
        <taxon>Legionella</taxon>
    </lineage>
</organism>
<reference evidence="1 2" key="1">
    <citation type="submission" date="2015-11" db="EMBL/GenBank/DDBJ databases">
        <title>Genomic analysis of 38 Legionella species identifies large and diverse effector repertoires.</title>
        <authorList>
            <person name="Burstein D."/>
            <person name="Amaro F."/>
            <person name="Zusman T."/>
            <person name="Lifshitz Z."/>
            <person name="Cohen O."/>
            <person name="Gilbert J.A."/>
            <person name="Pupko T."/>
            <person name="Shuman H.A."/>
            <person name="Segal G."/>
        </authorList>
    </citation>
    <scope>NUCLEOTIDE SEQUENCE [LARGE SCALE GENOMIC DNA]</scope>
    <source>
        <strain evidence="1 2">ATCC 49508</strain>
    </source>
</reference>
<dbReference type="Gene3D" id="3.90.550.10">
    <property type="entry name" value="Spore Coat Polysaccharide Biosynthesis Protein SpsA, Chain A"/>
    <property type="match status" value="1"/>
</dbReference>
<gene>
    <name evidence="1" type="primary">neuA_2</name>
    <name evidence="1" type="ORF">Lwor_2436</name>
</gene>
<dbReference type="GO" id="GO:0008781">
    <property type="term" value="F:N-acylneuraminate cytidylyltransferase activity"/>
    <property type="evidence" value="ECO:0007669"/>
    <property type="project" value="TreeGrafter"/>
</dbReference>
<dbReference type="PATRIC" id="fig|45076.6.peg.2680"/>
<dbReference type="OrthoDB" id="9805604at2"/>